<evidence type="ECO:0000313" key="1">
    <source>
        <dbReference type="EMBL" id="MBH9552986.1"/>
    </source>
</evidence>
<organism evidence="1 2">
    <name type="scientific">Inhella gelatinilytica</name>
    <dbReference type="NCBI Taxonomy" id="2795030"/>
    <lineage>
        <taxon>Bacteria</taxon>
        <taxon>Pseudomonadati</taxon>
        <taxon>Pseudomonadota</taxon>
        <taxon>Betaproteobacteria</taxon>
        <taxon>Burkholderiales</taxon>
        <taxon>Sphaerotilaceae</taxon>
        <taxon>Inhella</taxon>
    </lineage>
</organism>
<dbReference type="Proteomes" id="UP000620139">
    <property type="component" value="Unassembled WGS sequence"/>
</dbReference>
<protein>
    <recommendedName>
        <fullName evidence="3">Tfp pilus assembly protein PilX</fullName>
    </recommendedName>
</protein>
<gene>
    <name evidence="1" type="ORF">I7X43_08970</name>
</gene>
<comment type="caution">
    <text evidence="1">The sequence shown here is derived from an EMBL/GenBank/DDBJ whole genome shotgun (WGS) entry which is preliminary data.</text>
</comment>
<name>A0A931IWR8_9BURK</name>
<accession>A0A931IWR8</accession>
<dbReference type="EMBL" id="JAEDAL010000003">
    <property type="protein sequence ID" value="MBH9552986.1"/>
    <property type="molecule type" value="Genomic_DNA"/>
</dbReference>
<sequence>MTPQTARSQRGLATLVSVLALLLGAALMSVYAQRHEVLAQRMVQLDLEWVRAQTAAENGLRTLHQLLNRESGWPGCSPSGLSARELWLDPTANGAWSLKLTDAEAVALHCRLGTQGSWQCACPGQPESGEATDPGADHAATVQLRLSPSSQGLRLRAQACTRVDTVCAASVPAADVGLVASARISEQVRWVSALANTPGVALSIQGRLSTHAGVRIESATAIGPWIRVGAPWESAAQNLIAPPGIPADTLVQLDSSTAPQDAQDFLMPWLGVSPAEFPSLLQLQPLRCADDCADALVQRVAQGERLIWVDGPLTIGRPVTLGRPDRPILVVASGAVTVGAPLVHHGLLVAAAGGQWVGGGELHGGLLSAGDWVFAGPTQVVATPQHLTSLARHVGRWVRFPGGREST</sequence>
<dbReference type="AlphaFoldDB" id="A0A931IWR8"/>
<dbReference type="RefSeq" id="WP_198100596.1">
    <property type="nucleotide sequence ID" value="NZ_JAEDAL010000003.1"/>
</dbReference>
<reference evidence="1" key="1">
    <citation type="submission" date="2020-12" db="EMBL/GenBank/DDBJ databases">
        <title>The genome sequence of Inhella sp. 4Y17.</title>
        <authorList>
            <person name="Liu Y."/>
        </authorList>
    </citation>
    <scope>NUCLEOTIDE SEQUENCE</scope>
    <source>
        <strain evidence="1">4Y10</strain>
    </source>
</reference>
<evidence type="ECO:0008006" key="3">
    <source>
        <dbReference type="Google" id="ProtNLM"/>
    </source>
</evidence>
<keyword evidence="2" id="KW-1185">Reference proteome</keyword>
<evidence type="ECO:0000313" key="2">
    <source>
        <dbReference type="Proteomes" id="UP000620139"/>
    </source>
</evidence>
<proteinExistence type="predicted"/>